<feature type="non-terminal residue" evidence="8">
    <location>
        <position position="1"/>
    </location>
</feature>
<dbReference type="Gene3D" id="3.30.260.10">
    <property type="entry name" value="TCP-1-like chaperonin intermediate domain"/>
    <property type="match status" value="1"/>
</dbReference>
<reference evidence="9" key="1">
    <citation type="submission" date="2016-04" db="EMBL/GenBank/DDBJ databases">
        <title>Cephalotus genome sequencing.</title>
        <authorList>
            <person name="Fukushima K."/>
            <person name="Hasebe M."/>
            <person name="Fang X."/>
        </authorList>
    </citation>
    <scope>NUCLEOTIDE SEQUENCE [LARGE SCALE GENOMIC DNA]</scope>
    <source>
        <strain evidence="9">cv. St1</strain>
    </source>
</reference>
<comment type="similarity">
    <text evidence="2 7">Belongs to the TCP-1 chaperonin family.</text>
</comment>
<dbReference type="STRING" id="3775.A0A1Q3B9V0"/>
<dbReference type="EMBL" id="BDDD01000359">
    <property type="protein sequence ID" value="GAV64624.1"/>
    <property type="molecule type" value="Genomic_DNA"/>
</dbReference>
<evidence type="ECO:0000313" key="8">
    <source>
        <dbReference type="EMBL" id="GAV64624.1"/>
    </source>
</evidence>
<keyword evidence="6 7" id="KW-0143">Chaperone</keyword>
<keyword evidence="9" id="KW-1185">Reference proteome</keyword>
<dbReference type="Pfam" id="PF00118">
    <property type="entry name" value="Cpn60_TCP1"/>
    <property type="match status" value="1"/>
</dbReference>
<dbReference type="OrthoDB" id="1924536at2759"/>
<dbReference type="InParanoid" id="A0A1Q3B9V0"/>
<dbReference type="SUPFAM" id="SSF48592">
    <property type="entry name" value="GroEL equatorial domain-like"/>
    <property type="match status" value="1"/>
</dbReference>
<dbReference type="GO" id="GO:0005737">
    <property type="term" value="C:cytoplasm"/>
    <property type="evidence" value="ECO:0007669"/>
    <property type="project" value="UniProtKB-SubCell"/>
</dbReference>
<organism evidence="8 9">
    <name type="scientific">Cephalotus follicularis</name>
    <name type="common">Albany pitcher plant</name>
    <dbReference type="NCBI Taxonomy" id="3775"/>
    <lineage>
        <taxon>Eukaryota</taxon>
        <taxon>Viridiplantae</taxon>
        <taxon>Streptophyta</taxon>
        <taxon>Embryophyta</taxon>
        <taxon>Tracheophyta</taxon>
        <taxon>Spermatophyta</taxon>
        <taxon>Magnoliopsida</taxon>
        <taxon>eudicotyledons</taxon>
        <taxon>Gunneridae</taxon>
        <taxon>Pentapetalae</taxon>
        <taxon>rosids</taxon>
        <taxon>fabids</taxon>
        <taxon>Oxalidales</taxon>
        <taxon>Cephalotaceae</taxon>
        <taxon>Cephalotus</taxon>
    </lineage>
</organism>
<evidence type="ECO:0000256" key="2">
    <source>
        <dbReference type="ARBA" id="ARBA00008020"/>
    </source>
</evidence>
<dbReference type="InterPro" id="IPR027410">
    <property type="entry name" value="TCP-1-like_intermed_sf"/>
</dbReference>
<dbReference type="GO" id="GO:0005524">
    <property type="term" value="F:ATP binding"/>
    <property type="evidence" value="ECO:0007669"/>
    <property type="project" value="UniProtKB-KW"/>
</dbReference>
<dbReference type="PRINTS" id="PR00304">
    <property type="entry name" value="TCOMPLEXTCP1"/>
</dbReference>
<evidence type="ECO:0000256" key="4">
    <source>
        <dbReference type="ARBA" id="ARBA00022741"/>
    </source>
</evidence>
<dbReference type="SUPFAM" id="SSF52029">
    <property type="entry name" value="GroEL apical domain-like"/>
    <property type="match status" value="1"/>
</dbReference>
<evidence type="ECO:0000256" key="3">
    <source>
        <dbReference type="ARBA" id="ARBA00022490"/>
    </source>
</evidence>
<gene>
    <name evidence="8" type="ORF">CFOL_v3_08142</name>
</gene>
<protein>
    <submittedName>
        <fullName evidence="8">Cpn60_TCP1 domain-containing protein</fullName>
    </submittedName>
</protein>
<comment type="caution">
    <text evidence="8">The sequence shown here is derived from an EMBL/GenBank/DDBJ whole genome shotgun (WGS) entry which is preliminary data.</text>
</comment>
<dbReference type="PANTHER" id="PTHR11353">
    <property type="entry name" value="CHAPERONIN"/>
    <property type="match status" value="1"/>
</dbReference>
<keyword evidence="5 7" id="KW-0067">ATP-binding</keyword>
<dbReference type="FunFam" id="3.50.7.10:FF:000008">
    <property type="entry name" value="T-complex protein 1 subunit theta"/>
    <property type="match status" value="1"/>
</dbReference>
<accession>A0A1Q3B9V0</accession>
<dbReference type="Gene3D" id="1.10.560.10">
    <property type="entry name" value="GroEL-like equatorial domain"/>
    <property type="match status" value="1"/>
</dbReference>
<dbReference type="SUPFAM" id="SSF54849">
    <property type="entry name" value="GroEL-intermediate domain like"/>
    <property type="match status" value="1"/>
</dbReference>
<evidence type="ECO:0000313" key="9">
    <source>
        <dbReference type="Proteomes" id="UP000187406"/>
    </source>
</evidence>
<dbReference type="InterPro" id="IPR017998">
    <property type="entry name" value="Chaperone_TCP-1"/>
</dbReference>
<comment type="subcellular location">
    <subcellularLocation>
        <location evidence="1">Cytoplasm</location>
    </subcellularLocation>
</comment>
<dbReference type="Gene3D" id="3.50.7.10">
    <property type="entry name" value="GroEL"/>
    <property type="match status" value="1"/>
</dbReference>
<evidence type="ECO:0000256" key="7">
    <source>
        <dbReference type="RuleBase" id="RU004187"/>
    </source>
</evidence>
<keyword evidence="4 7" id="KW-0547">Nucleotide-binding</keyword>
<dbReference type="InterPro" id="IPR002423">
    <property type="entry name" value="Cpn60/GroEL/TCP-1"/>
</dbReference>
<dbReference type="Proteomes" id="UP000187406">
    <property type="component" value="Unassembled WGS sequence"/>
</dbReference>
<dbReference type="InterPro" id="IPR027409">
    <property type="entry name" value="GroEL-like_apical_dom_sf"/>
</dbReference>
<dbReference type="InterPro" id="IPR027413">
    <property type="entry name" value="GROEL-like_equatorial_sf"/>
</dbReference>
<name>A0A1Q3B9V0_CEPFO</name>
<evidence type="ECO:0000256" key="1">
    <source>
        <dbReference type="ARBA" id="ARBA00004496"/>
    </source>
</evidence>
<keyword evidence="3" id="KW-0963">Cytoplasm</keyword>
<evidence type="ECO:0000256" key="6">
    <source>
        <dbReference type="ARBA" id="ARBA00023186"/>
    </source>
</evidence>
<proteinExistence type="inferred from homology"/>
<dbReference type="GO" id="GO:0140662">
    <property type="term" value="F:ATP-dependent protein folding chaperone"/>
    <property type="evidence" value="ECO:0007669"/>
    <property type="project" value="InterPro"/>
</dbReference>
<evidence type="ECO:0000256" key="5">
    <source>
        <dbReference type="ARBA" id="ARBA00022840"/>
    </source>
</evidence>
<dbReference type="AlphaFoldDB" id="A0A1Q3B9V0"/>
<sequence>SGRNKMVINHLDKLFITNDATTIVNELEVQHPAAKILVSAGKAHQDEIGDGANLTISFSGELLQNAEELIRMGLYPSEIISGYTKAINKTIEILDELLEIGSENMDVRDKGQVVSRMKAVASKRFGEEDMLCSVIAYACIQVCPKNQANFNVDNVRVVKLLGGGLNSTVVRGMVLKNDVVGTIKRVEKAKVVVFVCGVDTAGTETKGTVLIHDVEQNYAKTEEAKVEELIKAVTDSGAKVIVSGAVAGEMALHFCEHYKIMFLKISSKFELRRFCRTTGVVAIPNPDDLGYVDSISVEEIGGARVCLLSLIMLLGVGARLNFISLTV</sequence>